<evidence type="ECO:0008006" key="3">
    <source>
        <dbReference type="Google" id="ProtNLM"/>
    </source>
</evidence>
<organism evidence="1 2">
    <name type="scientific">Paraburkholderia phenazinium</name>
    <dbReference type="NCBI Taxonomy" id="60549"/>
    <lineage>
        <taxon>Bacteria</taxon>
        <taxon>Pseudomonadati</taxon>
        <taxon>Pseudomonadota</taxon>
        <taxon>Betaproteobacteria</taxon>
        <taxon>Burkholderiales</taxon>
        <taxon>Burkholderiaceae</taxon>
        <taxon>Paraburkholderia</taxon>
    </lineage>
</organism>
<accession>A0A1N6KKQ0</accession>
<sequence>MGIDVISAHAKESVEHIFFRAIRSRLTMEASDVCEIVPADAHGAHSLSDGNLVILTISGIAFRLLLILQYDEDERTQGYFLREESERPFLEVFLEICNLCCGAVNQELLQYFPDLGMSTPYVLSARCRPYLEALKPEFLASYSVSINDAVRLGATICMCAHAPIDFVAEASALEDTSGELELF</sequence>
<protein>
    <recommendedName>
        <fullName evidence="3">Chemotaxis phosphatase CheX-like domain-containing protein</fullName>
    </recommendedName>
</protein>
<evidence type="ECO:0000313" key="1">
    <source>
        <dbReference type="EMBL" id="SIO57145.1"/>
    </source>
</evidence>
<dbReference type="AlphaFoldDB" id="A0A1N6KKQ0"/>
<dbReference type="Proteomes" id="UP000184693">
    <property type="component" value="Unassembled WGS sequence"/>
</dbReference>
<reference evidence="1 2" key="1">
    <citation type="submission" date="2016-11" db="EMBL/GenBank/DDBJ databases">
        <authorList>
            <person name="Jaros S."/>
            <person name="Januszkiewicz K."/>
            <person name="Wedrychowicz H."/>
        </authorList>
    </citation>
    <scope>NUCLEOTIDE SEQUENCE [LARGE SCALE GENOMIC DNA]</scope>
    <source>
        <strain evidence="1 2">GAS86</strain>
    </source>
</reference>
<name>A0A1N6KKQ0_9BURK</name>
<evidence type="ECO:0000313" key="2">
    <source>
        <dbReference type="Proteomes" id="UP000184693"/>
    </source>
</evidence>
<proteinExistence type="predicted"/>
<gene>
    <name evidence="1" type="ORF">SAMN05444168_7478</name>
</gene>
<dbReference type="EMBL" id="FSRM01000002">
    <property type="protein sequence ID" value="SIO57145.1"/>
    <property type="molecule type" value="Genomic_DNA"/>
</dbReference>